<feature type="signal peptide" evidence="4">
    <location>
        <begin position="1"/>
        <end position="23"/>
    </location>
</feature>
<feature type="non-terminal residue" evidence="5">
    <location>
        <position position="376"/>
    </location>
</feature>
<organism evidence="5 6">
    <name type="scientific">Blyttiomyces helicus</name>
    <dbReference type="NCBI Taxonomy" id="388810"/>
    <lineage>
        <taxon>Eukaryota</taxon>
        <taxon>Fungi</taxon>
        <taxon>Fungi incertae sedis</taxon>
        <taxon>Chytridiomycota</taxon>
        <taxon>Chytridiomycota incertae sedis</taxon>
        <taxon>Chytridiomycetes</taxon>
        <taxon>Chytridiomycetes incertae sedis</taxon>
        <taxon>Blyttiomyces</taxon>
    </lineage>
</organism>
<reference evidence="6" key="1">
    <citation type="journal article" date="2018" name="Nat. Microbiol.">
        <title>Leveraging single-cell genomics to expand the fungal tree of life.</title>
        <authorList>
            <person name="Ahrendt S.R."/>
            <person name="Quandt C.A."/>
            <person name="Ciobanu D."/>
            <person name="Clum A."/>
            <person name="Salamov A."/>
            <person name="Andreopoulos B."/>
            <person name="Cheng J.F."/>
            <person name="Woyke T."/>
            <person name="Pelin A."/>
            <person name="Henrissat B."/>
            <person name="Reynolds N.K."/>
            <person name="Benny G.L."/>
            <person name="Smith M.E."/>
            <person name="James T.Y."/>
            <person name="Grigoriev I.V."/>
        </authorList>
    </citation>
    <scope>NUCLEOTIDE SEQUENCE [LARGE SCALE GENOMIC DNA]</scope>
</reference>
<protein>
    <recommendedName>
        <fullName evidence="7">Leucine-rich repeat-containing N-terminal plant-type domain-containing protein</fullName>
    </recommendedName>
</protein>
<feature type="transmembrane region" description="Helical" evidence="3">
    <location>
        <begin position="308"/>
        <end position="331"/>
    </location>
</feature>
<dbReference type="OrthoDB" id="676979at2759"/>
<dbReference type="EMBL" id="KZ997592">
    <property type="protein sequence ID" value="RKO87211.1"/>
    <property type="molecule type" value="Genomic_DNA"/>
</dbReference>
<accession>A0A4P9W4D5</accession>
<dbReference type="Gene3D" id="3.80.10.10">
    <property type="entry name" value="Ribonuclease Inhibitor"/>
    <property type="match status" value="2"/>
</dbReference>
<keyword evidence="2 4" id="KW-0732">Signal</keyword>
<dbReference type="InterPro" id="IPR032675">
    <property type="entry name" value="LRR_dom_sf"/>
</dbReference>
<dbReference type="AlphaFoldDB" id="A0A4P9W4D5"/>
<keyword evidence="3" id="KW-0812">Transmembrane</keyword>
<dbReference type="Pfam" id="PF00560">
    <property type="entry name" value="LRR_1"/>
    <property type="match status" value="2"/>
</dbReference>
<dbReference type="SUPFAM" id="SSF52058">
    <property type="entry name" value="L domain-like"/>
    <property type="match status" value="1"/>
</dbReference>
<evidence type="ECO:0000313" key="6">
    <source>
        <dbReference type="Proteomes" id="UP000269721"/>
    </source>
</evidence>
<keyword evidence="3" id="KW-1133">Transmembrane helix</keyword>
<evidence type="ECO:0000256" key="2">
    <source>
        <dbReference type="ARBA" id="ARBA00022729"/>
    </source>
</evidence>
<gene>
    <name evidence="5" type="ORF">BDK51DRAFT_25852</name>
</gene>
<feature type="chain" id="PRO_5020754966" description="Leucine-rich repeat-containing N-terminal plant-type domain-containing protein" evidence="4">
    <location>
        <begin position="24"/>
        <end position="376"/>
    </location>
</feature>
<evidence type="ECO:0000256" key="3">
    <source>
        <dbReference type="SAM" id="Phobius"/>
    </source>
</evidence>
<evidence type="ECO:0000256" key="1">
    <source>
        <dbReference type="ARBA" id="ARBA00004167"/>
    </source>
</evidence>
<dbReference type="InterPro" id="IPR051716">
    <property type="entry name" value="Plant_RL_S/T_kinase"/>
</dbReference>
<evidence type="ECO:0000313" key="5">
    <source>
        <dbReference type="EMBL" id="RKO87211.1"/>
    </source>
</evidence>
<sequence>MGLLRLILMFFLTFLMQIAATTAQPQAVPLAGSCADLVNVLPPQWQTTLKITTPANATANPYWCCSTHICCGGTSDCYTPGMIVAITLASNSLTGTIPESLGKLESLTSLFIWNNSLTGTIPESLGKLESLIKVEDLADSQLRGVRKLKQRQLNFSFPLSAFEKQQTREQHPHRHYPGLDRKFVKVNRAMMLSFSISVTPENSDLSNNQFSGTIPESLGKLVNLSVLGSIPDGFRSLSKLYDLGLVGNQLSGPVPNLSKLSNLEFCFVDNLNSMCMPEYLQNIHETRACIGWIRLPACEETSNPLPTLVILGIAVGSIVSIVTLSLIMLSLNRGKTMPRKSFVTYTRESWKKYWSRPSYESTAVEVLRLGVSVILL</sequence>
<dbReference type="PROSITE" id="PS51257">
    <property type="entry name" value="PROKAR_LIPOPROTEIN"/>
    <property type="match status" value="1"/>
</dbReference>
<dbReference type="PANTHER" id="PTHR48053:SF164">
    <property type="entry name" value="LEUCINE-RICH REPEAT-CONTAINING N-TERMINAL PLANT-TYPE DOMAIN-CONTAINING PROTEIN"/>
    <property type="match status" value="1"/>
</dbReference>
<dbReference type="Proteomes" id="UP000269721">
    <property type="component" value="Unassembled WGS sequence"/>
</dbReference>
<comment type="subcellular location">
    <subcellularLocation>
        <location evidence="1">Membrane</location>
        <topology evidence="1">Single-pass membrane protein</topology>
    </subcellularLocation>
</comment>
<dbReference type="InterPro" id="IPR001611">
    <property type="entry name" value="Leu-rich_rpt"/>
</dbReference>
<dbReference type="GO" id="GO:0016020">
    <property type="term" value="C:membrane"/>
    <property type="evidence" value="ECO:0007669"/>
    <property type="project" value="UniProtKB-SubCell"/>
</dbReference>
<dbReference type="PANTHER" id="PTHR48053">
    <property type="entry name" value="LEUCINE RICH REPEAT FAMILY PROTEIN, EXPRESSED"/>
    <property type="match status" value="1"/>
</dbReference>
<name>A0A4P9W4D5_9FUNG</name>
<keyword evidence="6" id="KW-1185">Reference proteome</keyword>
<keyword evidence="3" id="KW-0472">Membrane</keyword>
<evidence type="ECO:0008006" key="7">
    <source>
        <dbReference type="Google" id="ProtNLM"/>
    </source>
</evidence>
<evidence type="ECO:0000256" key="4">
    <source>
        <dbReference type="SAM" id="SignalP"/>
    </source>
</evidence>
<proteinExistence type="predicted"/>